<organism evidence="6 7">
    <name type="scientific">Pseudoponticoccus marisrubri</name>
    <dbReference type="NCBI Taxonomy" id="1685382"/>
    <lineage>
        <taxon>Bacteria</taxon>
        <taxon>Pseudomonadati</taxon>
        <taxon>Pseudomonadota</taxon>
        <taxon>Alphaproteobacteria</taxon>
        <taxon>Rhodobacterales</taxon>
        <taxon>Roseobacteraceae</taxon>
        <taxon>Pseudoponticoccus</taxon>
    </lineage>
</organism>
<evidence type="ECO:0000256" key="4">
    <source>
        <dbReference type="ARBA" id="ARBA00023163"/>
    </source>
</evidence>
<dbReference type="AlphaFoldDB" id="A0A0W7WP07"/>
<dbReference type="GO" id="GO:0003700">
    <property type="term" value="F:DNA-binding transcription factor activity"/>
    <property type="evidence" value="ECO:0007669"/>
    <property type="project" value="InterPro"/>
</dbReference>
<dbReference type="PRINTS" id="PR00039">
    <property type="entry name" value="HTHLYSR"/>
</dbReference>
<feature type="domain" description="HTH lysR-type" evidence="5">
    <location>
        <begin position="1"/>
        <end position="57"/>
    </location>
</feature>
<dbReference type="Gene3D" id="1.10.10.10">
    <property type="entry name" value="Winged helix-like DNA-binding domain superfamily/Winged helix DNA-binding domain"/>
    <property type="match status" value="1"/>
</dbReference>
<dbReference type="RefSeq" id="WP_058860267.1">
    <property type="nucleotide sequence ID" value="NZ_LPXO01000001.1"/>
</dbReference>
<dbReference type="InterPro" id="IPR036388">
    <property type="entry name" value="WH-like_DNA-bd_sf"/>
</dbReference>
<dbReference type="InterPro" id="IPR050950">
    <property type="entry name" value="HTH-type_LysR_regulators"/>
</dbReference>
<reference evidence="6 7" key="1">
    <citation type="submission" date="2015-12" db="EMBL/GenBank/DDBJ databases">
        <authorList>
            <person name="Shamseldin A."/>
            <person name="Moawad H."/>
            <person name="Abd El-Rahim W.M."/>
            <person name="Sadowsky M.J."/>
        </authorList>
    </citation>
    <scope>NUCLEOTIDE SEQUENCE [LARGE SCALE GENOMIC DNA]</scope>
    <source>
        <strain evidence="6 7">SJ5A-1</strain>
    </source>
</reference>
<evidence type="ECO:0000256" key="1">
    <source>
        <dbReference type="ARBA" id="ARBA00009437"/>
    </source>
</evidence>
<gene>
    <name evidence="6" type="ORF">AVJ23_00865</name>
</gene>
<dbReference type="SUPFAM" id="SSF53850">
    <property type="entry name" value="Periplasmic binding protein-like II"/>
    <property type="match status" value="1"/>
</dbReference>
<dbReference type="Pfam" id="PF03466">
    <property type="entry name" value="LysR_substrate"/>
    <property type="match status" value="1"/>
</dbReference>
<dbReference type="PANTHER" id="PTHR30419:SF31">
    <property type="entry name" value="BLR3139 PROTEIN"/>
    <property type="match status" value="1"/>
</dbReference>
<comment type="similarity">
    <text evidence="1">Belongs to the LysR transcriptional regulatory family.</text>
</comment>
<evidence type="ECO:0000313" key="6">
    <source>
        <dbReference type="EMBL" id="KUF12320.1"/>
    </source>
</evidence>
<accession>A0A0W7WP07</accession>
<dbReference type="STRING" id="1685382.AVJ23_00865"/>
<proteinExistence type="inferred from homology"/>
<comment type="caution">
    <text evidence="6">The sequence shown here is derived from an EMBL/GenBank/DDBJ whole genome shotgun (WGS) entry which is preliminary data.</text>
</comment>
<evidence type="ECO:0000256" key="3">
    <source>
        <dbReference type="ARBA" id="ARBA00023125"/>
    </source>
</evidence>
<dbReference type="GO" id="GO:0005829">
    <property type="term" value="C:cytosol"/>
    <property type="evidence" value="ECO:0007669"/>
    <property type="project" value="TreeGrafter"/>
</dbReference>
<keyword evidence="2" id="KW-0805">Transcription regulation</keyword>
<dbReference type="Proteomes" id="UP000054396">
    <property type="component" value="Unassembled WGS sequence"/>
</dbReference>
<sequence>MIAKLEMLIALAQERHFGRAAESLNITQPTLSSGIKQLEAQLGVKLVQRGARFRGLTPEGQRALEMARSIVGETKRLRDEMRYSTHGPSGQIRLAVIPTALTWGARLAARCTEAHPGLRFSVRAASSQEILHMLEALECDAGITYLDNEPLGRAATQALYRETYTLVCHADDPLAGRASLGWDELAGQRLCLLTPDMQNRRIINRNFMEAGLDMVPALEASSTVVLVATVRQGGWATILPTDLAGFLAASPELRVVPLTGGHAAHAVGLVAPAQEPQTPTLRALFDAAAKLGGGSG</sequence>
<dbReference type="InterPro" id="IPR036390">
    <property type="entry name" value="WH_DNA-bd_sf"/>
</dbReference>
<dbReference type="CDD" id="cd05466">
    <property type="entry name" value="PBP2_LTTR_substrate"/>
    <property type="match status" value="1"/>
</dbReference>
<keyword evidence="3" id="KW-0238">DNA-binding</keyword>
<dbReference type="Pfam" id="PF00126">
    <property type="entry name" value="HTH_1"/>
    <property type="match status" value="1"/>
</dbReference>
<dbReference type="PANTHER" id="PTHR30419">
    <property type="entry name" value="HTH-TYPE TRANSCRIPTIONAL REGULATOR YBHD"/>
    <property type="match status" value="1"/>
</dbReference>
<dbReference type="OrthoDB" id="9815174at2"/>
<name>A0A0W7WP07_9RHOB</name>
<dbReference type="GO" id="GO:0003677">
    <property type="term" value="F:DNA binding"/>
    <property type="evidence" value="ECO:0007669"/>
    <property type="project" value="UniProtKB-KW"/>
</dbReference>
<dbReference type="InterPro" id="IPR005119">
    <property type="entry name" value="LysR_subst-bd"/>
</dbReference>
<keyword evidence="4" id="KW-0804">Transcription</keyword>
<dbReference type="EMBL" id="LPXO01000001">
    <property type="protein sequence ID" value="KUF12320.1"/>
    <property type="molecule type" value="Genomic_DNA"/>
</dbReference>
<dbReference type="PROSITE" id="PS50931">
    <property type="entry name" value="HTH_LYSR"/>
    <property type="match status" value="1"/>
</dbReference>
<protein>
    <submittedName>
        <fullName evidence="6">LysR family transcriptional regulator</fullName>
    </submittedName>
</protein>
<evidence type="ECO:0000259" key="5">
    <source>
        <dbReference type="PROSITE" id="PS50931"/>
    </source>
</evidence>
<dbReference type="SUPFAM" id="SSF46785">
    <property type="entry name" value="Winged helix' DNA-binding domain"/>
    <property type="match status" value="1"/>
</dbReference>
<evidence type="ECO:0000256" key="2">
    <source>
        <dbReference type="ARBA" id="ARBA00023015"/>
    </source>
</evidence>
<dbReference type="FunFam" id="1.10.10.10:FF:000001">
    <property type="entry name" value="LysR family transcriptional regulator"/>
    <property type="match status" value="1"/>
</dbReference>
<keyword evidence="7" id="KW-1185">Reference proteome</keyword>
<evidence type="ECO:0000313" key="7">
    <source>
        <dbReference type="Proteomes" id="UP000054396"/>
    </source>
</evidence>
<dbReference type="InterPro" id="IPR000847">
    <property type="entry name" value="LysR_HTH_N"/>
</dbReference>
<dbReference type="Gene3D" id="3.40.190.290">
    <property type="match status" value="1"/>
</dbReference>